<protein>
    <submittedName>
        <fullName evidence="1">Methyl-accepting chemotaxis protein</fullName>
    </submittedName>
</protein>
<evidence type="ECO:0000313" key="2">
    <source>
        <dbReference type="Proteomes" id="UP000594014"/>
    </source>
</evidence>
<reference evidence="1" key="1">
    <citation type="submission" date="2019-08" db="EMBL/GenBank/DDBJ databases">
        <title>Genome sequence of Clostridiales bacterium MT110.</title>
        <authorList>
            <person name="Cao J."/>
        </authorList>
    </citation>
    <scope>NUCLEOTIDE SEQUENCE</scope>
    <source>
        <strain evidence="1">MT110</strain>
    </source>
</reference>
<name>A0ACD1AGZ2_9FIRM</name>
<proteinExistence type="predicted"/>
<sequence>MISMETGDNISPDFKLNAVMILIGTVTVTIAMVLIGKTTAREISDAVSNIAGEIDQDVSQSRDLLLRLSQGNLDEALPVSDYHLFAEEFNTLIEVLKNQKDDMKHWKELASQSRFDLSADQNFPAEFERLTSDFDGLTLDLQRLTSEMECLVIDFESGRFDTRLDCTAYQSRCSVAAERINRSVDALTIPLSEAIFCIEQLGETRAILKRMLQDDFTANESGYHRGIIEEITTSIKTISEQMLNLTVVMEKFSSGDLSDLAALKAMEKRSGNHDVDFGVNQILLSAVVKMMETIQQLSEETVELTTAAAEGALTKRGNASRFSGVFEEIILGFNNTLDAMTSSSLEVSEVLKEMSEGNLNLSIKGDYKGAHAAIKNALNTTLNRQRTYLNEMIEVLSEISQGNLDIAITMEHKGNFAEMGTSLKNLIGNLNQTMQGFRTAADQVSIGSMQVSQGSQTLAQGSTEQASSIQELTASIGEIAEKSKDNARKASEVYELAKGARDGGAAGLQTMEDVLHSMKEISDSSLNISKIIKVIDDIAFQTNILALNAAVEAARAGQHGKGFAVVAEEVRNLAARSAKAAKETTELIEGSIQKVHVGTQITNEIAAVLKEIAEGAVISTEKLSIIASASKEQATGIVQINQGIEQISKVVQNNSATAEQSAAASEELSGQAELLKAMVSRFKINHGKTDGKIIGKIIDGKNLISGSNPQSSPIRQRNAFSRY</sequence>
<accession>A0ACD1AGZ2</accession>
<evidence type="ECO:0000313" key="1">
    <source>
        <dbReference type="EMBL" id="QOX65800.1"/>
    </source>
</evidence>
<dbReference type="EMBL" id="CP042469">
    <property type="protein sequence ID" value="QOX65800.1"/>
    <property type="molecule type" value="Genomic_DNA"/>
</dbReference>
<organism evidence="1 2">
    <name type="scientific">Anoxybacterium hadale</name>
    <dbReference type="NCBI Taxonomy" id="3408580"/>
    <lineage>
        <taxon>Bacteria</taxon>
        <taxon>Bacillati</taxon>
        <taxon>Bacillota</taxon>
        <taxon>Clostridia</taxon>
        <taxon>Peptostreptococcales</taxon>
        <taxon>Anaerovoracaceae</taxon>
        <taxon>Anoxybacterium</taxon>
    </lineage>
</organism>
<keyword evidence="2" id="KW-1185">Reference proteome</keyword>
<gene>
    <name evidence="1" type="ORF">FRZ06_01765</name>
</gene>
<dbReference type="Proteomes" id="UP000594014">
    <property type="component" value="Chromosome"/>
</dbReference>